<dbReference type="Gene3D" id="1.10.10.10">
    <property type="entry name" value="Winged helix-like DNA-binding domain superfamily/Winged helix DNA-binding domain"/>
    <property type="match status" value="1"/>
</dbReference>
<dbReference type="CDD" id="cd07377">
    <property type="entry name" value="WHTH_GntR"/>
    <property type="match status" value="1"/>
</dbReference>
<keyword evidence="1" id="KW-0805">Transcription regulation</keyword>
<dbReference type="SMART" id="SM00345">
    <property type="entry name" value="HTH_GNTR"/>
    <property type="match status" value="1"/>
</dbReference>
<organism evidence="5 6">
    <name type="scientific">Streptococcus canis</name>
    <dbReference type="NCBI Taxonomy" id="1329"/>
    <lineage>
        <taxon>Bacteria</taxon>
        <taxon>Bacillati</taxon>
        <taxon>Bacillota</taxon>
        <taxon>Bacilli</taxon>
        <taxon>Lactobacillales</taxon>
        <taxon>Streptococcaceae</taxon>
        <taxon>Streptococcus</taxon>
    </lineage>
</organism>
<sequence length="237" mass="28452">MKRPKYQLIKEELQSQILSDHYHVGDKFFTEAELLERFQVSSITIIRALKELEKEGFINRKQGLGSFIARTRREKLVQFAYLDSLEKQIETIRVLSLTKGNDPYYLKLLELHKTEYYYILTRERTINGKPYLYQLSYIPHDYLLSEEADLDAYQSLYKRFFLDFNIRMANQTFHQETCLTNQMPPAVKAFFKLTDASPCVLQTKLTRFKDNQRILEYAKVYKHWEFFKYQLSSSDYH</sequence>
<accession>A0A3P5Y9G5</accession>
<keyword evidence="2" id="KW-0238">DNA-binding</keyword>
<dbReference type="Pfam" id="PF07702">
    <property type="entry name" value="UTRA"/>
    <property type="match status" value="1"/>
</dbReference>
<evidence type="ECO:0000313" key="5">
    <source>
        <dbReference type="EMBL" id="VDC43707.1"/>
    </source>
</evidence>
<dbReference type="AlphaFoldDB" id="A0A3P5Y9G5"/>
<dbReference type="GO" id="GO:0003677">
    <property type="term" value="F:DNA binding"/>
    <property type="evidence" value="ECO:0007669"/>
    <property type="project" value="UniProtKB-KW"/>
</dbReference>
<gene>
    <name evidence="5" type="primary">phnR</name>
    <name evidence="5" type="ORF">FMV2238Y02_22200</name>
</gene>
<dbReference type="GO" id="GO:0045892">
    <property type="term" value="P:negative regulation of DNA-templated transcription"/>
    <property type="evidence" value="ECO:0007669"/>
    <property type="project" value="TreeGrafter"/>
</dbReference>
<dbReference type="InterPro" id="IPR036388">
    <property type="entry name" value="WH-like_DNA-bd_sf"/>
</dbReference>
<dbReference type="Proteomes" id="UP000280759">
    <property type="component" value="Unassembled WGS sequence"/>
</dbReference>
<proteinExistence type="predicted"/>
<dbReference type="Pfam" id="PF00392">
    <property type="entry name" value="GntR"/>
    <property type="match status" value="1"/>
</dbReference>
<name>A0A3P5Y9G5_STRCB</name>
<dbReference type="EMBL" id="UXEP01000055">
    <property type="protein sequence ID" value="VDC43707.1"/>
    <property type="molecule type" value="Genomic_DNA"/>
</dbReference>
<evidence type="ECO:0000256" key="3">
    <source>
        <dbReference type="ARBA" id="ARBA00023163"/>
    </source>
</evidence>
<evidence type="ECO:0000256" key="1">
    <source>
        <dbReference type="ARBA" id="ARBA00023015"/>
    </source>
</evidence>
<dbReference type="SUPFAM" id="SSF46785">
    <property type="entry name" value="Winged helix' DNA-binding domain"/>
    <property type="match status" value="1"/>
</dbReference>
<feature type="domain" description="HTH gntR-type" evidence="4">
    <location>
        <begin position="3"/>
        <end position="71"/>
    </location>
</feature>
<dbReference type="InterPro" id="IPR011663">
    <property type="entry name" value="UTRA"/>
</dbReference>
<evidence type="ECO:0000256" key="2">
    <source>
        <dbReference type="ARBA" id="ARBA00023125"/>
    </source>
</evidence>
<dbReference type="GO" id="GO:0003700">
    <property type="term" value="F:DNA-binding transcription factor activity"/>
    <property type="evidence" value="ECO:0007669"/>
    <property type="project" value="InterPro"/>
</dbReference>
<keyword evidence="6" id="KW-1185">Reference proteome</keyword>
<dbReference type="PROSITE" id="PS50949">
    <property type="entry name" value="HTH_GNTR"/>
    <property type="match status" value="1"/>
</dbReference>
<dbReference type="InterPro" id="IPR050679">
    <property type="entry name" value="Bact_HTH_transcr_reg"/>
</dbReference>
<evidence type="ECO:0000313" key="6">
    <source>
        <dbReference type="Proteomes" id="UP000280759"/>
    </source>
</evidence>
<dbReference type="Gene3D" id="3.40.1410.10">
    <property type="entry name" value="Chorismate lyase-like"/>
    <property type="match status" value="1"/>
</dbReference>
<reference evidence="5 6" key="1">
    <citation type="submission" date="2018-10" db="EMBL/GenBank/DDBJ databases">
        <authorList>
            <consortium name="Molecular Microbiology and Infection Unit (UMMI)"/>
            <person name="Machado M."/>
        </authorList>
    </citation>
    <scope>NUCLEOTIDE SEQUENCE [LARGE SCALE GENOMIC DNA]</scope>
    <source>
        <strain evidence="5">FMV2238.02</strain>
    </source>
</reference>
<dbReference type="PANTHER" id="PTHR44846">
    <property type="entry name" value="MANNOSYL-D-GLYCERATE TRANSPORT/METABOLISM SYSTEM REPRESSOR MNGR-RELATED"/>
    <property type="match status" value="1"/>
</dbReference>
<dbReference type="SUPFAM" id="SSF64288">
    <property type="entry name" value="Chorismate lyase-like"/>
    <property type="match status" value="1"/>
</dbReference>
<evidence type="ECO:0000259" key="4">
    <source>
        <dbReference type="PROSITE" id="PS50949"/>
    </source>
</evidence>
<keyword evidence="3" id="KW-0804">Transcription</keyword>
<dbReference type="InterPro" id="IPR036390">
    <property type="entry name" value="WH_DNA-bd_sf"/>
</dbReference>
<dbReference type="SMART" id="SM00866">
    <property type="entry name" value="UTRA"/>
    <property type="match status" value="1"/>
</dbReference>
<dbReference type="RefSeq" id="WP_125074946.1">
    <property type="nucleotide sequence ID" value="NZ_CP053792.1"/>
</dbReference>
<protein>
    <submittedName>
        <fullName evidence="5">Transcriptional regulator of 2-aminoethylphosphonate degradation operons</fullName>
    </submittedName>
</protein>
<dbReference type="PANTHER" id="PTHR44846:SF17">
    <property type="entry name" value="GNTR-FAMILY TRANSCRIPTIONAL REGULATOR"/>
    <property type="match status" value="1"/>
</dbReference>
<dbReference type="InterPro" id="IPR028978">
    <property type="entry name" value="Chorismate_lyase_/UTRA_dom_sf"/>
</dbReference>
<dbReference type="InterPro" id="IPR000524">
    <property type="entry name" value="Tscrpt_reg_HTH_GntR"/>
</dbReference>